<dbReference type="CDD" id="cd00093">
    <property type="entry name" value="HTH_XRE"/>
    <property type="match status" value="1"/>
</dbReference>
<dbReference type="Gene3D" id="1.10.260.40">
    <property type="entry name" value="lambda repressor-like DNA-binding domains"/>
    <property type="match status" value="1"/>
</dbReference>
<organism evidence="3 4">
    <name type="scientific">Ligilactobacillus acidipiscis</name>
    <dbReference type="NCBI Taxonomy" id="89059"/>
    <lineage>
        <taxon>Bacteria</taxon>
        <taxon>Bacillati</taxon>
        <taxon>Bacillota</taxon>
        <taxon>Bacilli</taxon>
        <taxon>Lactobacillales</taxon>
        <taxon>Lactobacillaceae</taxon>
        <taxon>Ligilactobacillus</taxon>
    </lineage>
</organism>
<reference evidence="3" key="2">
    <citation type="submission" date="2021-09" db="EMBL/GenBank/DDBJ databases">
        <authorList>
            <person name="Gilroy R."/>
        </authorList>
    </citation>
    <scope>NUCLEOTIDE SEQUENCE</scope>
    <source>
        <strain evidence="3">CHK174-6876</strain>
    </source>
</reference>
<evidence type="ECO:0000256" key="1">
    <source>
        <dbReference type="ARBA" id="ARBA00023125"/>
    </source>
</evidence>
<dbReference type="EMBL" id="DYXG01000009">
    <property type="protein sequence ID" value="HJE96135.1"/>
    <property type="molecule type" value="Genomic_DNA"/>
</dbReference>
<dbReference type="GO" id="GO:0003677">
    <property type="term" value="F:DNA binding"/>
    <property type="evidence" value="ECO:0007669"/>
    <property type="project" value="UniProtKB-KW"/>
</dbReference>
<gene>
    <name evidence="3" type="ORF">K8V00_00820</name>
</gene>
<dbReference type="InterPro" id="IPR001387">
    <property type="entry name" value="Cro/C1-type_HTH"/>
</dbReference>
<name>A0A921F682_9LACO</name>
<evidence type="ECO:0000313" key="4">
    <source>
        <dbReference type="Proteomes" id="UP000707535"/>
    </source>
</evidence>
<comment type="caution">
    <text evidence="3">The sequence shown here is derived from an EMBL/GenBank/DDBJ whole genome shotgun (WGS) entry which is preliminary data.</text>
</comment>
<accession>A0A921F682</accession>
<keyword evidence="1" id="KW-0238">DNA-binding</keyword>
<evidence type="ECO:0000313" key="3">
    <source>
        <dbReference type="EMBL" id="HJE96135.1"/>
    </source>
</evidence>
<dbReference type="AlphaFoldDB" id="A0A921F682"/>
<reference evidence="3" key="1">
    <citation type="journal article" date="2021" name="PeerJ">
        <title>Extensive microbial diversity within the chicken gut microbiome revealed by metagenomics and culture.</title>
        <authorList>
            <person name="Gilroy R."/>
            <person name="Ravi A."/>
            <person name="Getino M."/>
            <person name="Pursley I."/>
            <person name="Horton D.L."/>
            <person name="Alikhan N.F."/>
            <person name="Baker D."/>
            <person name="Gharbi K."/>
            <person name="Hall N."/>
            <person name="Watson M."/>
            <person name="Adriaenssens E.M."/>
            <person name="Foster-Nyarko E."/>
            <person name="Jarju S."/>
            <person name="Secka A."/>
            <person name="Antonio M."/>
            <person name="Oren A."/>
            <person name="Chaudhuri R.R."/>
            <person name="La Ragione R."/>
            <person name="Hildebrand F."/>
            <person name="Pallen M.J."/>
        </authorList>
    </citation>
    <scope>NUCLEOTIDE SEQUENCE</scope>
    <source>
        <strain evidence="3">CHK174-6876</strain>
    </source>
</reference>
<protein>
    <submittedName>
        <fullName evidence="3">Helix-turn-helix transcriptional regulator</fullName>
    </submittedName>
</protein>
<dbReference type="PROSITE" id="PS50943">
    <property type="entry name" value="HTH_CROC1"/>
    <property type="match status" value="1"/>
</dbReference>
<sequence length="72" mass="8290">MLVKFTCNVKQYRVAKNLTQAELSDFTGVRRETIGRLENAQYVPSLELGFKIAWVLNTPITDLFKFNFSDDS</sequence>
<dbReference type="Proteomes" id="UP000707535">
    <property type="component" value="Unassembled WGS sequence"/>
</dbReference>
<dbReference type="SUPFAM" id="SSF47413">
    <property type="entry name" value="lambda repressor-like DNA-binding domains"/>
    <property type="match status" value="1"/>
</dbReference>
<dbReference type="PANTHER" id="PTHR46558:SF7">
    <property type="entry name" value="TRANSCRIPTIONAL REGULATOR"/>
    <property type="match status" value="1"/>
</dbReference>
<dbReference type="PANTHER" id="PTHR46558">
    <property type="entry name" value="TRACRIPTIONAL REGULATORY PROTEIN-RELATED-RELATED"/>
    <property type="match status" value="1"/>
</dbReference>
<dbReference type="SMART" id="SM00530">
    <property type="entry name" value="HTH_XRE"/>
    <property type="match status" value="1"/>
</dbReference>
<feature type="domain" description="HTH cro/C1-type" evidence="2">
    <location>
        <begin position="9"/>
        <end position="63"/>
    </location>
</feature>
<proteinExistence type="predicted"/>
<evidence type="ECO:0000259" key="2">
    <source>
        <dbReference type="PROSITE" id="PS50943"/>
    </source>
</evidence>
<dbReference type="Pfam" id="PF01381">
    <property type="entry name" value="HTH_3"/>
    <property type="match status" value="1"/>
</dbReference>
<dbReference type="InterPro" id="IPR010982">
    <property type="entry name" value="Lambda_DNA-bd_dom_sf"/>
</dbReference>